<dbReference type="OrthoDB" id="67155at2759"/>
<feature type="region of interest" description="Disordered" evidence="1">
    <location>
        <begin position="65"/>
        <end position="108"/>
    </location>
</feature>
<evidence type="ECO:0000313" key="4">
    <source>
        <dbReference type="Proteomes" id="UP000677054"/>
    </source>
</evidence>
<protein>
    <recommendedName>
        <fullName evidence="2">ELMO domain-containing protein</fullName>
    </recommendedName>
</protein>
<organism evidence="3">
    <name type="scientific">Darwinula stevensoni</name>
    <dbReference type="NCBI Taxonomy" id="69355"/>
    <lineage>
        <taxon>Eukaryota</taxon>
        <taxon>Metazoa</taxon>
        <taxon>Ecdysozoa</taxon>
        <taxon>Arthropoda</taxon>
        <taxon>Crustacea</taxon>
        <taxon>Oligostraca</taxon>
        <taxon>Ostracoda</taxon>
        <taxon>Podocopa</taxon>
        <taxon>Podocopida</taxon>
        <taxon>Darwinulocopina</taxon>
        <taxon>Darwinuloidea</taxon>
        <taxon>Darwinulidae</taxon>
        <taxon>Darwinula</taxon>
    </lineage>
</organism>
<evidence type="ECO:0000256" key="1">
    <source>
        <dbReference type="SAM" id="MobiDB-lite"/>
    </source>
</evidence>
<dbReference type="Proteomes" id="UP000677054">
    <property type="component" value="Unassembled WGS sequence"/>
</dbReference>
<dbReference type="InterPro" id="IPR050868">
    <property type="entry name" value="ELMO_domain-containing"/>
</dbReference>
<dbReference type="PANTHER" id="PTHR12771:SF2">
    <property type="entry name" value="ELMO DOMAIN-CONTAINING PROTEIN 3"/>
    <property type="match status" value="1"/>
</dbReference>
<sequence>MLELSRSYSDAAREWDAIETVTLTKKGNGNVPQQIQHMSESHDGSCFVNFRDVWDHLKNKHAVSSRAVRLHRDPRARGAQAPSYEEGRRQGGALAGSPLASERGPFDDDDQMHLHTIQTLYMELTGEEYPCPRYGSHWENIGFQGKDPATDLRGVGFLALVNTMSLLTTSEQLCKLGRNVYQLSLSESQHFPFMVLSINVTRIALLVLKAGKLNRECNEKNSVIEVLNRFYAGILYKIYSIYKSGRMTINDAGNMMKDTERYAMKKPQEVLAKLNAHLKVL</sequence>
<feature type="domain" description="ELMO" evidence="2">
    <location>
        <begin position="112"/>
        <end position="267"/>
    </location>
</feature>
<evidence type="ECO:0000259" key="2">
    <source>
        <dbReference type="PROSITE" id="PS51335"/>
    </source>
</evidence>
<dbReference type="EMBL" id="CAJPEV010004844">
    <property type="protein sequence ID" value="CAG0902387.1"/>
    <property type="molecule type" value="Genomic_DNA"/>
</dbReference>
<accession>A0A7R9AEZ1</accession>
<gene>
    <name evidence="3" type="ORF">DSTB1V02_LOCUS12539</name>
</gene>
<proteinExistence type="predicted"/>
<dbReference type="PANTHER" id="PTHR12771">
    <property type="entry name" value="ENGULFMENT AND CELL MOTILITY"/>
    <property type="match status" value="1"/>
</dbReference>
<dbReference type="EMBL" id="LR904361">
    <property type="protein sequence ID" value="CAD7252784.1"/>
    <property type="molecule type" value="Genomic_DNA"/>
</dbReference>
<name>A0A7R9AEZ1_9CRUS</name>
<dbReference type="InterPro" id="IPR006816">
    <property type="entry name" value="ELMO_dom"/>
</dbReference>
<evidence type="ECO:0000313" key="3">
    <source>
        <dbReference type="EMBL" id="CAD7252784.1"/>
    </source>
</evidence>
<dbReference type="Pfam" id="PF04727">
    <property type="entry name" value="ELMO_CED12"/>
    <property type="match status" value="1"/>
</dbReference>
<keyword evidence="4" id="KW-1185">Reference proteome</keyword>
<dbReference type="PROSITE" id="PS51335">
    <property type="entry name" value="ELMO"/>
    <property type="match status" value="1"/>
</dbReference>
<dbReference type="AlphaFoldDB" id="A0A7R9AEZ1"/>
<reference evidence="3" key="1">
    <citation type="submission" date="2020-11" db="EMBL/GenBank/DDBJ databases">
        <authorList>
            <person name="Tran Van P."/>
        </authorList>
    </citation>
    <scope>NUCLEOTIDE SEQUENCE</scope>
</reference>